<dbReference type="AlphaFoldDB" id="A0A6M3ISS7"/>
<evidence type="ECO:0000256" key="1">
    <source>
        <dbReference type="ARBA" id="ARBA00022612"/>
    </source>
</evidence>
<accession>A0A6M3ISS7</accession>
<dbReference type="InterPro" id="IPR035421">
    <property type="entry name" value="Terminase_6C"/>
</dbReference>
<reference evidence="3" key="1">
    <citation type="submission" date="2020-03" db="EMBL/GenBank/DDBJ databases">
        <title>The deep terrestrial virosphere.</title>
        <authorList>
            <person name="Holmfeldt K."/>
            <person name="Nilsson E."/>
            <person name="Simone D."/>
            <person name="Lopez-Fernandez M."/>
            <person name="Wu X."/>
            <person name="de Brujin I."/>
            <person name="Lundin D."/>
            <person name="Andersson A."/>
            <person name="Bertilsson S."/>
            <person name="Dopson M."/>
        </authorList>
    </citation>
    <scope>NUCLEOTIDE SEQUENCE</scope>
    <source>
        <strain evidence="3">MM415B01169</strain>
    </source>
</reference>
<dbReference type="Gene3D" id="3.30.420.240">
    <property type="match status" value="1"/>
</dbReference>
<organism evidence="3">
    <name type="scientific">viral metagenome</name>
    <dbReference type="NCBI Taxonomy" id="1070528"/>
    <lineage>
        <taxon>unclassified sequences</taxon>
        <taxon>metagenomes</taxon>
        <taxon>organismal metagenomes</taxon>
    </lineage>
</organism>
<keyword evidence="1" id="KW-1188">Viral release from host cell</keyword>
<evidence type="ECO:0000259" key="2">
    <source>
        <dbReference type="Pfam" id="PF17289"/>
    </source>
</evidence>
<dbReference type="Gene3D" id="3.40.50.300">
    <property type="entry name" value="P-loop containing nucleotide triphosphate hydrolases"/>
    <property type="match status" value="1"/>
</dbReference>
<evidence type="ECO:0000313" key="3">
    <source>
        <dbReference type="EMBL" id="QJA60195.1"/>
    </source>
</evidence>
<name>A0A6M3ISS7_9ZZZZ</name>
<dbReference type="Pfam" id="PF17289">
    <property type="entry name" value="Terminase_6C"/>
    <property type="match status" value="1"/>
</dbReference>
<dbReference type="InterPro" id="IPR027417">
    <property type="entry name" value="P-loop_NTPase"/>
</dbReference>
<proteinExistence type="predicted"/>
<sequence>MKIPLPIKNFPAQQTIFESPARYVIVPKGRRFGLTKGAANNYIKRALARDFKRGLWVDTVNGNIERYVERYFLPALGKLPQDRWNWRKQLKILQIDTSYIDFRSADNPENIEGEGYDYAFLNEAGIILKNEYLWNNAIRPMLWDYKCRTIVGGTPKGKGVFFELYQRGLDTMQPDFASFKFTTFENPYIPHQQIMEDIKSMPERVVRQEIYAEFLEDTGVVFQGVKEIAILQPKEPEENHIYVIGCDLAKLQDFTVMAVYDRKDNHQVFQMRFNQWEWPFQRAKIKEVSKKYNNALVILDSTGVGEPTFDDLSREGVPVEPYKFTNESKKNIIEKLSNFIELKHIKMLQLEETINELISFTYDYSEKTGRVIYGAPQGFHDDIVISHALAIWNLQPIPIQQKEEEKTIIEKDLYEKTKEFQDEQEGIENPLEYEEI</sequence>
<gene>
    <name evidence="3" type="ORF">MM415B01169_0028</name>
</gene>
<protein>
    <submittedName>
        <fullName evidence="3">Putative terminase</fullName>
    </submittedName>
</protein>
<dbReference type="EMBL" id="MT141399">
    <property type="protein sequence ID" value="QJA60195.1"/>
    <property type="molecule type" value="Genomic_DNA"/>
</dbReference>
<feature type="domain" description="Terminase large subunit gp17-like C-terminal" evidence="2">
    <location>
        <begin position="244"/>
        <end position="383"/>
    </location>
</feature>